<feature type="compositionally biased region" description="Basic and acidic residues" evidence="4">
    <location>
        <begin position="285"/>
        <end position="298"/>
    </location>
</feature>
<keyword evidence="3" id="KW-0539">Nucleus</keyword>
<dbReference type="GO" id="GO:0032040">
    <property type="term" value="C:small-subunit processome"/>
    <property type="evidence" value="ECO:0007669"/>
    <property type="project" value="InterPro"/>
</dbReference>
<feature type="compositionally biased region" description="Acidic residues" evidence="4">
    <location>
        <begin position="270"/>
        <end position="284"/>
    </location>
</feature>
<comment type="caution">
    <text evidence="5">The sequence shown here is derived from an EMBL/GenBank/DDBJ whole genome shotgun (WGS) entry which is preliminary data.</text>
</comment>
<name>A0A7J7P2C1_9MAGN</name>
<evidence type="ECO:0000313" key="6">
    <source>
        <dbReference type="Proteomes" id="UP000541444"/>
    </source>
</evidence>
<keyword evidence="6" id="KW-1185">Reference proteome</keyword>
<evidence type="ECO:0000256" key="3">
    <source>
        <dbReference type="ARBA" id="ARBA00023242"/>
    </source>
</evidence>
<proteinExistence type="predicted"/>
<reference evidence="5 6" key="1">
    <citation type="journal article" date="2020" name="IScience">
        <title>Genome Sequencing of the Endangered Kingdonia uniflora (Circaeasteraceae, Ranunculales) Reveals Potential Mechanisms of Evolutionary Specialization.</title>
        <authorList>
            <person name="Sun Y."/>
            <person name="Deng T."/>
            <person name="Zhang A."/>
            <person name="Moore M.J."/>
            <person name="Landis J.B."/>
            <person name="Lin N."/>
            <person name="Zhang H."/>
            <person name="Zhang X."/>
            <person name="Huang J."/>
            <person name="Zhang X."/>
            <person name="Sun H."/>
            <person name="Wang H."/>
        </authorList>
    </citation>
    <scope>NUCLEOTIDE SEQUENCE [LARGE SCALE GENOMIC DNA]</scope>
    <source>
        <strain evidence="5">TB1705</strain>
        <tissue evidence="5">Leaf</tissue>
    </source>
</reference>
<keyword evidence="2" id="KW-0597">Phosphoprotein</keyword>
<evidence type="ECO:0000256" key="4">
    <source>
        <dbReference type="SAM" id="MobiDB-lite"/>
    </source>
</evidence>
<dbReference type="EMBL" id="JACGCM010000333">
    <property type="protein sequence ID" value="KAF6173581.1"/>
    <property type="molecule type" value="Genomic_DNA"/>
</dbReference>
<dbReference type="InterPro" id="IPR006709">
    <property type="entry name" value="SSU_processome_Utp14"/>
</dbReference>
<dbReference type="AlphaFoldDB" id="A0A7J7P2C1"/>
<feature type="compositionally biased region" description="Polar residues" evidence="4">
    <location>
        <begin position="250"/>
        <end position="263"/>
    </location>
</feature>
<protein>
    <submittedName>
        <fullName evidence="5">Uncharacterized protein</fullName>
    </submittedName>
</protein>
<dbReference type="Pfam" id="PF04615">
    <property type="entry name" value="Utp14"/>
    <property type="match status" value="2"/>
</dbReference>
<evidence type="ECO:0000256" key="2">
    <source>
        <dbReference type="ARBA" id="ARBA00022553"/>
    </source>
</evidence>
<dbReference type="Proteomes" id="UP000541444">
    <property type="component" value="Unassembled WGS sequence"/>
</dbReference>
<organism evidence="5 6">
    <name type="scientific">Kingdonia uniflora</name>
    <dbReference type="NCBI Taxonomy" id="39325"/>
    <lineage>
        <taxon>Eukaryota</taxon>
        <taxon>Viridiplantae</taxon>
        <taxon>Streptophyta</taxon>
        <taxon>Embryophyta</taxon>
        <taxon>Tracheophyta</taxon>
        <taxon>Spermatophyta</taxon>
        <taxon>Magnoliopsida</taxon>
        <taxon>Ranunculales</taxon>
        <taxon>Circaeasteraceae</taxon>
        <taxon>Kingdonia</taxon>
    </lineage>
</organism>
<comment type="subcellular location">
    <subcellularLocation>
        <location evidence="1">Nucleus</location>
        <location evidence="1">Nucleolus</location>
    </subcellularLocation>
</comment>
<evidence type="ECO:0000313" key="5">
    <source>
        <dbReference type="EMBL" id="KAF6173581.1"/>
    </source>
</evidence>
<dbReference type="PANTHER" id="PTHR14150">
    <property type="entry name" value="U3 SMALL NUCLEOLAR RNA-ASSOCIATED PROTEIN 14"/>
    <property type="match status" value="1"/>
</dbReference>
<feature type="region of interest" description="Disordered" evidence="4">
    <location>
        <begin position="250"/>
        <end position="298"/>
    </location>
</feature>
<dbReference type="OrthoDB" id="277439at2759"/>
<sequence>MTNQEMREDMQGCFRGSPKCLLRIFKVIRSKQIYQSYPESEINPSQSALDGGGRITMSDLLEPLQGIPHFYSLRKDLKNVDKNSNFIQAPPPKGLQDAERIVAYKQTKKDITKWESIVKRNREALTLFFGKAVDVGSGTVGALASRFEARTDFEKKMALHVCNLEIVDAHNNDGARLLELNKIDPKVTSAEMQLDPEAAKEHAMKQEYKRAEERMTLKHKNNSKWAKRILERGLSAQDDRTRAAISQQLHQHTLLTRKMNSMKDTSSSDDSSEEDDDDDLSAESDEIKNLEKIIAKNN</sequence>
<accession>A0A7J7P2C1</accession>
<gene>
    <name evidence="5" type="ORF">GIB67_022940</name>
</gene>
<dbReference type="PANTHER" id="PTHR14150:SF12">
    <property type="entry name" value="U3 SMALL NUCLEOLAR RNA-ASSOCIATED PROTEIN 14 HOMOLOG A"/>
    <property type="match status" value="1"/>
</dbReference>
<evidence type="ECO:0000256" key="1">
    <source>
        <dbReference type="ARBA" id="ARBA00004604"/>
    </source>
</evidence>
<dbReference type="GO" id="GO:0006364">
    <property type="term" value="P:rRNA processing"/>
    <property type="evidence" value="ECO:0007669"/>
    <property type="project" value="InterPro"/>
</dbReference>